<comment type="similarity">
    <text evidence="5">Belongs to the FPP/GGPP synthase family.</text>
</comment>
<evidence type="ECO:0000256" key="10">
    <source>
        <dbReference type="ARBA" id="ARBA00022548"/>
    </source>
</evidence>
<keyword evidence="19" id="KW-0753">Steroid metabolism</keyword>
<dbReference type="GO" id="GO:0005777">
    <property type="term" value="C:peroxisome"/>
    <property type="evidence" value="ECO:0007669"/>
    <property type="project" value="UniProtKB-ARBA"/>
</dbReference>
<dbReference type="InterPro" id="IPR008949">
    <property type="entry name" value="Isoprenoid_synthase_dom_sf"/>
</dbReference>
<protein>
    <recommendedName>
        <fullName evidence="26">Farnesyl pyrophosphate synthase</fullName>
        <ecNumber evidence="7">2.5.1.1</ecNumber>
        <ecNumber evidence="6">2.5.1.10</ecNumber>
    </recommendedName>
    <alternativeName>
        <fullName evidence="24">(2E,6E)-farnesyl diphosphate synthase</fullName>
    </alternativeName>
    <alternativeName>
        <fullName evidence="23">Dimethylallyltranstransferase</fullName>
    </alternativeName>
    <alternativeName>
        <fullName evidence="22">Farnesyl diphosphate synthase</fullName>
    </alternativeName>
    <alternativeName>
        <fullName evidence="21">Geranyltranstransferase</fullName>
    </alternativeName>
</protein>
<evidence type="ECO:0000256" key="5">
    <source>
        <dbReference type="ARBA" id="ARBA00006706"/>
    </source>
</evidence>
<dbReference type="EMBL" id="OU898278">
    <property type="protein sequence ID" value="CAG9831691.1"/>
    <property type="molecule type" value="Genomic_DNA"/>
</dbReference>
<evidence type="ECO:0000256" key="17">
    <source>
        <dbReference type="ARBA" id="ARBA00023098"/>
    </source>
</evidence>
<dbReference type="GO" id="GO:0005759">
    <property type="term" value="C:mitochondrial matrix"/>
    <property type="evidence" value="ECO:0007669"/>
    <property type="project" value="UniProtKB-ARBA"/>
</dbReference>
<keyword evidence="20" id="KW-0379">Hydroxylation</keyword>
<keyword evidence="11" id="KW-0808">Transferase</keyword>
<evidence type="ECO:0000256" key="7">
    <source>
        <dbReference type="ARBA" id="ARBA00012833"/>
    </source>
</evidence>
<keyword evidence="13" id="KW-0756">Sterol biosynthesis</keyword>
<name>A0A9N9T0G5_DIABA</name>
<proteinExistence type="inferred from homology"/>
<dbReference type="EC" id="2.5.1.10" evidence="6"/>
<evidence type="ECO:0000256" key="3">
    <source>
        <dbReference type="ARBA" id="ARBA00004932"/>
    </source>
</evidence>
<comment type="subcellular location">
    <subcellularLocation>
        <location evidence="2">Cytoplasm</location>
    </subcellularLocation>
</comment>
<gene>
    <name evidence="30" type="ORF">DIABBA_LOCUS5263</name>
</gene>
<comment type="pathway">
    <text evidence="25">Pheromone biosynthesis.</text>
</comment>
<evidence type="ECO:0000256" key="23">
    <source>
        <dbReference type="ARBA" id="ARBA00032448"/>
    </source>
</evidence>
<evidence type="ECO:0000256" key="20">
    <source>
        <dbReference type="ARBA" id="ARBA00023278"/>
    </source>
</evidence>
<evidence type="ECO:0000256" key="27">
    <source>
        <dbReference type="ARBA" id="ARBA00049291"/>
    </source>
</evidence>
<evidence type="ECO:0000256" key="9">
    <source>
        <dbReference type="ARBA" id="ARBA00022516"/>
    </source>
</evidence>
<dbReference type="CDD" id="cd00685">
    <property type="entry name" value="Trans_IPPS_HT"/>
    <property type="match status" value="1"/>
</dbReference>
<dbReference type="GO" id="GO:0042811">
    <property type="term" value="P:pheromone biosynthetic process"/>
    <property type="evidence" value="ECO:0007669"/>
    <property type="project" value="UniProtKB-ARBA"/>
</dbReference>
<sequence length="625" mass="72006">MMSSKNLMFNRSSRELLKNIRRQISKTSSAPNSDAISRQDHKLGVKNLDLNGSEQKSAHEKWFVHSKHNNIRALSTIQTKAKPSVNNTPMFSKEESREFMAIFPDIVRDLTDAGRHTDIPEVTKRFAKVLQYNVPTGKKTRGLSTVIAYKMLERPENLTPENIRLANILGWCVELLRACGQVLDDMIDRSEIRHNELCWYKNDQIGFTAIADSTMMENSVYAILRKYFSDHPLYVPLLELFQDITIRSALGKSLEAEITHGNRHDLSKMTMTNFSLISKYRTGYFNLQLPVASAMYLAKMGDPEQHRQARTILLEMGHYFQVQKDFMNCFGKRGFTDKIGSDIEEGKCSWLAVVALQRVNNAQREIMEKYYGKEGDEAIEAVKNIGQPCWHRNEDVGLVAINDGILLENSIYSVLRRYFSNRTCYVPIIELFHDVTLKTSMGQSLDCLCLQDGKPRLDQFTMKRYNSIVKYKTSYYSFQLPVALGMYLANMFDEEQHRQAKTILLEIGEFFQIQDDFLDVFGDPAVTGKIGTDIQDGKCSWLAVVALQRATSAQRKIMEDHYGRNEEESIKIIKNLYEELNLPSTYAVYEEESFNIIRTHIHQISKGLPHDLFFKIVKKIYKRDC</sequence>
<dbReference type="Gene3D" id="1.10.600.10">
    <property type="entry name" value="Farnesyl Diphosphate Synthase"/>
    <property type="match status" value="2"/>
</dbReference>
<evidence type="ECO:0000256" key="8">
    <source>
        <dbReference type="ARBA" id="ARBA00022490"/>
    </source>
</evidence>
<evidence type="ECO:0000256" key="12">
    <source>
        <dbReference type="ARBA" id="ARBA00022723"/>
    </source>
</evidence>
<accession>A0A9N9T0G5</accession>
<dbReference type="InterPro" id="IPR033749">
    <property type="entry name" value="Polyprenyl_synt_CS"/>
</dbReference>
<keyword evidence="17" id="KW-0443">Lipid metabolism</keyword>
<comment type="function">
    <text evidence="29">Key enzyme in isoprenoid biosynthesis which catalyzes the formation of farnesyl diphosphate (FPP), a precursor for several classes of essential metabolites including sterols, dolichols, carotenoids, and ubiquinones. FPP also serves as substrate for protein farnesylation and geranylgeranylation. Catalyzes the sequential condensation of isopentenyl pyrophosphate with the allylic pyrophosphates, dimethylallyl pyrophosphate, and then with the resultant geranylpyrophosphate to the ultimate product farnesyl pyrophosphate.</text>
</comment>
<evidence type="ECO:0000256" key="15">
    <source>
        <dbReference type="ARBA" id="ARBA00022955"/>
    </source>
</evidence>
<evidence type="ECO:0000256" key="19">
    <source>
        <dbReference type="ARBA" id="ARBA00023221"/>
    </source>
</evidence>
<evidence type="ECO:0000256" key="25">
    <source>
        <dbReference type="ARBA" id="ARBA00033740"/>
    </source>
</evidence>
<dbReference type="InterPro" id="IPR039702">
    <property type="entry name" value="FPS1-like"/>
</dbReference>
<keyword evidence="16" id="KW-0007">Acetylation</keyword>
<dbReference type="GO" id="GO:0004337">
    <property type="term" value="F:(2E,6E)-farnesyl diphosphate synthase activity"/>
    <property type="evidence" value="ECO:0007669"/>
    <property type="project" value="UniProtKB-EC"/>
</dbReference>
<keyword evidence="8" id="KW-0963">Cytoplasm</keyword>
<keyword evidence="13" id="KW-0152">Cholesterol biosynthesis</keyword>
<comment type="cofactor">
    <cofactor evidence="1">
        <name>Mg(2+)</name>
        <dbReference type="ChEBI" id="CHEBI:18420"/>
    </cofactor>
</comment>
<reference evidence="30" key="1">
    <citation type="submission" date="2022-01" db="EMBL/GenBank/DDBJ databases">
        <authorList>
            <person name="King R."/>
        </authorList>
    </citation>
    <scope>NUCLEOTIDE SEQUENCE</scope>
</reference>
<dbReference type="AlphaFoldDB" id="A0A9N9T0G5"/>
<dbReference type="PROSITE" id="PS00444">
    <property type="entry name" value="POLYPRENYL_SYNTHASE_2"/>
    <property type="match status" value="1"/>
</dbReference>
<evidence type="ECO:0000256" key="4">
    <source>
        <dbReference type="ARBA" id="ARBA00005035"/>
    </source>
</evidence>
<dbReference type="OrthoDB" id="10257492at2759"/>
<dbReference type="PANTHER" id="PTHR11525">
    <property type="entry name" value="FARNESYL-PYROPHOSPHATE SYNTHETASE"/>
    <property type="match status" value="1"/>
</dbReference>
<keyword evidence="15" id="KW-0752">Steroid biosynthesis</keyword>
<keyword evidence="9" id="KW-0444">Lipid biosynthesis</keyword>
<evidence type="ECO:0000256" key="2">
    <source>
        <dbReference type="ARBA" id="ARBA00004496"/>
    </source>
</evidence>
<dbReference type="CDD" id="cd00867">
    <property type="entry name" value="Trans_IPPS"/>
    <property type="match status" value="1"/>
</dbReference>
<evidence type="ECO:0000256" key="26">
    <source>
        <dbReference type="ARBA" id="ARBA00034546"/>
    </source>
</evidence>
<dbReference type="SUPFAM" id="SSF48576">
    <property type="entry name" value="Terpenoid synthases"/>
    <property type="match status" value="2"/>
</dbReference>
<dbReference type="GO" id="GO:0006695">
    <property type="term" value="P:cholesterol biosynthetic process"/>
    <property type="evidence" value="ECO:0007669"/>
    <property type="project" value="UniProtKB-KW"/>
</dbReference>
<dbReference type="InterPro" id="IPR000092">
    <property type="entry name" value="Polyprenyl_synt"/>
</dbReference>
<evidence type="ECO:0000313" key="31">
    <source>
        <dbReference type="Proteomes" id="UP001153709"/>
    </source>
</evidence>
<evidence type="ECO:0000256" key="28">
    <source>
        <dbReference type="ARBA" id="ARBA00049399"/>
    </source>
</evidence>
<evidence type="ECO:0000313" key="30">
    <source>
        <dbReference type="EMBL" id="CAG9831691.1"/>
    </source>
</evidence>
<evidence type="ECO:0000256" key="1">
    <source>
        <dbReference type="ARBA" id="ARBA00001946"/>
    </source>
</evidence>
<evidence type="ECO:0000256" key="24">
    <source>
        <dbReference type="ARBA" id="ARBA00032873"/>
    </source>
</evidence>
<keyword evidence="12" id="KW-0479">Metal-binding</keyword>
<comment type="pathway">
    <text evidence="3">Isoprenoid biosynthesis; geranyl diphosphate biosynthesis; geranyl diphosphate from dimethylallyl diphosphate and isopentenyl diphosphate: step 1/1.</text>
</comment>
<dbReference type="EC" id="2.5.1.1" evidence="7"/>
<evidence type="ECO:0000256" key="16">
    <source>
        <dbReference type="ARBA" id="ARBA00022990"/>
    </source>
</evidence>
<evidence type="ECO:0000256" key="13">
    <source>
        <dbReference type="ARBA" id="ARBA00022778"/>
    </source>
</evidence>
<dbReference type="GO" id="GO:0004161">
    <property type="term" value="F:dimethylallyltranstransferase activity"/>
    <property type="evidence" value="ECO:0007669"/>
    <property type="project" value="UniProtKB-EC"/>
</dbReference>
<evidence type="ECO:0000256" key="29">
    <source>
        <dbReference type="ARBA" id="ARBA00053104"/>
    </source>
</evidence>
<evidence type="ECO:0000256" key="6">
    <source>
        <dbReference type="ARBA" id="ARBA00012439"/>
    </source>
</evidence>
<dbReference type="Proteomes" id="UP001153709">
    <property type="component" value="Chromosome 3"/>
</dbReference>
<evidence type="ECO:0000256" key="14">
    <source>
        <dbReference type="ARBA" id="ARBA00022842"/>
    </source>
</evidence>
<evidence type="ECO:0000256" key="11">
    <source>
        <dbReference type="ARBA" id="ARBA00022679"/>
    </source>
</evidence>
<organism evidence="30 31">
    <name type="scientific">Diabrotica balteata</name>
    <name type="common">Banded cucumber beetle</name>
    <dbReference type="NCBI Taxonomy" id="107213"/>
    <lineage>
        <taxon>Eukaryota</taxon>
        <taxon>Metazoa</taxon>
        <taxon>Ecdysozoa</taxon>
        <taxon>Arthropoda</taxon>
        <taxon>Hexapoda</taxon>
        <taxon>Insecta</taxon>
        <taxon>Pterygota</taxon>
        <taxon>Neoptera</taxon>
        <taxon>Endopterygota</taxon>
        <taxon>Coleoptera</taxon>
        <taxon>Polyphaga</taxon>
        <taxon>Cucujiformia</taxon>
        <taxon>Chrysomeloidea</taxon>
        <taxon>Chrysomelidae</taxon>
        <taxon>Galerucinae</taxon>
        <taxon>Diabroticina</taxon>
        <taxon>Diabroticites</taxon>
        <taxon>Diabrotica</taxon>
    </lineage>
</organism>
<dbReference type="GO" id="GO:0045337">
    <property type="term" value="P:farnesyl diphosphate biosynthetic process"/>
    <property type="evidence" value="ECO:0007669"/>
    <property type="project" value="TreeGrafter"/>
</dbReference>
<evidence type="ECO:0000256" key="18">
    <source>
        <dbReference type="ARBA" id="ARBA00023166"/>
    </source>
</evidence>
<dbReference type="GO" id="GO:0046872">
    <property type="term" value="F:metal ion binding"/>
    <property type="evidence" value="ECO:0007669"/>
    <property type="project" value="UniProtKB-KW"/>
</dbReference>
<keyword evidence="18" id="KW-1207">Sterol metabolism</keyword>
<keyword evidence="31" id="KW-1185">Reference proteome</keyword>
<comment type="catalytic activity">
    <reaction evidence="28">
        <text>isopentenyl diphosphate + (2E)-geranyl diphosphate = (2E,6E)-farnesyl diphosphate + diphosphate</text>
        <dbReference type="Rhea" id="RHEA:19361"/>
        <dbReference type="ChEBI" id="CHEBI:33019"/>
        <dbReference type="ChEBI" id="CHEBI:58057"/>
        <dbReference type="ChEBI" id="CHEBI:128769"/>
        <dbReference type="ChEBI" id="CHEBI:175763"/>
        <dbReference type="EC" id="2.5.1.10"/>
    </reaction>
</comment>
<dbReference type="PANTHER" id="PTHR11525:SF0">
    <property type="entry name" value="FARNESYL PYROPHOSPHATE SYNTHASE"/>
    <property type="match status" value="1"/>
</dbReference>
<evidence type="ECO:0000256" key="22">
    <source>
        <dbReference type="ARBA" id="ARBA00032424"/>
    </source>
</evidence>
<evidence type="ECO:0000256" key="21">
    <source>
        <dbReference type="ARBA" id="ARBA00032380"/>
    </source>
</evidence>
<dbReference type="FunFam" id="1.10.600.10:FF:000052">
    <property type="entry name" value="Farnesyl pyrophosphate synthase"/>
    <property type="match status" value="1"/>
</dbReference>
<comment type="pathway">
    <text evidence="4">Isoprenoid biosynthesis; farnesyl diphosphate biosynthesis; farnesyl diphosphate from geranyl diphosphate and isopentenyl diphosphate: step 1/1.</text>
</comment>
<dbReference type="Pfam" id="PF00348">
    <property type="entry name" value="polyprenyl_synt"/>
    <property type="match status" value="2"/>
</dbReference>
<comment type="catalytic activity">
    <reaction evidence="27">
        <text>isopentenyl diphosphate + dimethylallyl diphosphate = (2E)-geranyl diphosphate + diphosphate</text>
        <dbReference type="Rhea" id="RHEA:22408"/>
        <dbReference type="ChEBI" id="CHEBI:33019"/>
        <dbReference type="ChEBI" id="CHEBI:57623"/>
        <dbReference type="ChEBI" id="CHEBI:58057"/>
        <dbReference type="ChEBI" id="CHEBI:128769"/>
        <dbReference type="EC" id="2.5.1.1"/>
    </reaction>
</comment>
<keyword evidence="14" id="KW-0460">Magnesium</keyword>
<keyword evidence="10" id="KW-0153">Cholesterol metabolism</keyword>